<keyword evidence="3" id="KW-1185">Reference proteome</keyword>
<feature type="signal peptide" evidence="1">
    <location>
        <begin position="1"/>
        <end position="21"/>
    </location>
</feature>
<dbReference type="EMBL" id="AJYA01000055">
    <property type="protein sequence ID" value="EIM73804.1"/>
    <property type="molecule type" value="Genomic_DNA"/>
</dbReference>
<name>I5BW52_9BACT</name>
<organism evidence="2 3">
    <name type="scientific">Nitritalea halalkaliphila LW7</name>
    <dbReference type="NCBI Taxonomy" id="1189621"/>
    <lineage>
        <taxon>Bacteria</taxon>
        <taxon>Pseudomonadati</taxon>
        <taxon>Bacteroidota</taxon>
        <taxon>Cytophagia</taxon>
        <taxon>Cytophagales</taxon>
        <taxon>Cyclobacteriaceae</taxon>
        <taxon>Nitritalea</taxon>
    </lineage>
</organism>
<evidence type="ECO:0000256" key="1">
    <source>
        <dbReference type="SAM" id="SignalP"/>
    </source>
</evidence>
<dbReference type="Proteomes" id="UP000005551">
    <property type="component" value="Unassembled WGS sequence"/>
</dbReference>
<reference evidence="2 3" key="1">
    <citation type="submission" date="2012-05" db="EMBL/GenBank/DDBJ databases">
        <title>Genome sequence of Nitritalea halalkaliphila LW7.</title>
        <authorList>
            <person name="Jangir P.K."/>
            <person name="Singh A."/>
            <person name="Shivaji S."/>
            <person name="Sharma R."/>
        </authorList>
    </citation>
    <scope>NUCLEOTIDE SEQUENCE [LARGE SCALE GENOMIC DNA]</scope>
    <source>
        <strain evidence="2 3">LW7</strain>
    </source>
</reference>
<gene>
    <name evidence="2" type="ORF">A3SI_17187</name>
</gene>
<keyword evidence="1" id="KW-0732">Signal</keyword>
<feature type="chain" id="PRO_5003699737" description="Lipoprotein" evidence="1">
    <location>
        <begin position="22"/>
        <end position="151"/>
    </location>
</feature>
<sequence length="151" mass="16702">MKKILKNTVLALSLASLSLVACDIDPTQPLRDIIREDLGYLPVVAGWSLRTPAAAELRPGANATLDLRFWSEGEIDRIRLFVTVNGSETMVEEKAYSPAYSEITRTDSLLFSYTVPQTAAVGSPIIFRSEVINRDLPDFPVGRSLTFTLQE</sequence>
<protein>
    <recommendedName>
        <fullName evidence="4">Lipoprotein</fullName>
    </recommendedName>
</protein>
<dbReference type="OrthoDB" id="893223at2"/>
<dbReference type="PROSITE" id="PS51257">
    <property type="entry name" value="PROKAR_LIPOPROTEIN"/>
    <property type="match status" value="1"/>
</dbReference>
<dbReference type="STRING" id="1189621.A3SI_17187"/>
<evidence type="ECO:0000313" key="3">
    <source>
        <dbReference type="Proteomes" id="UP000005551"/>
    </source>
</evidence>
<evidence type="ECO:0000313" key="2">
    <source>
        <dbReference type="EMBL" id="EIM73804.1"/>
    </source>
</evidence>
<evidence type="ECO:0008006" key="4">
    <source>
        <dbReference type="Google" id="ProtNLM"/>
    </source>
</evidence>
<comment type="caution">
    <text evidence="2">The sequence shown here is derived from an EMBL/GenBank/DDBJ whole genome shotgun (WGS) entry which is preliminary data.</text>
</comment>
<proteinExistence type="predicted"/>
<accession>I5BW52</accession>
<dbReference type="RefSeq" id="WP_009056914.1">
    <property type="nucleotide sequence ID" value="NZ_AJYA01000055.1"/>
</dbReference>
<dbReference type="AlphaFoldDB" id="I5BW52"/>